<keyword evidence="3" id="KW-1185">Reference proteome</keyword>
<feature type="domain" description="DNA2/NAM7 helicase-like C-terminal" evidence="1">
    <location>
        <begin position="2"/>
        <end position="56"/>
    </location>
</feature>
<gene>
    <name evidence="2" type="ORF">A3Q56_08194</name>
</gene>
<evidence type="ECO:0000313" key="2">
    <source>
        <dbReference type="EMBL" id="OAF64098.1"/>
    </source>
</evidence>
<evidence type="ECO:0000259" key="1">
    <source>
        <dbReference type="Pfam" id="PF13087"/>
    </source>
</evidence>
<proteinExistence type="predicted"/>
<dbReference type="Gene3D" id="3.40.50.300">
    <property type="entry name" value="P-loop containing nucleotide triphosphate hydrolases"/>
    <property type="match status" value="1"/>
</dbReference>
<sequence>MTVLTLDCIIAREKDNIIFSAVRSNNDNKIGFLSNYKKLNIAITRAKFGLFIIGNAMLLSNDKIWKGLICHCKYRRVLVKGKFNNLKLSNIKFPAKYIPHKSHIQQNNDTSFNKDMNNITKRLNMSTI</sequence>
<dbReference type="AlphaFoldDB" id="A0A177AQ37"/>
<dbReference type="GO" id="GO:0001147">
    <property type="term" value="F:transcription termination site sequence-specific DNA binding"/>
    <property type="evidence" value="ECO:0007669"/>
    <property type="project" value="TreeGrafter"/>
</dbReference>
<dbReference type="GO" id="GO:0006369">
    <property type="term" value="P:termination of RNA polymerase II transcription"/>
    <property type="evidence" value="ECO:0007669"/>
    <property type="project" value="TreeGrafter"/>
</dbReference>
<dbReference type="OrthoDB" id="2285229at2759"/>
<dbReference type="InterPro" id="IPR047187">
    <property type="entry name" value="SF1_C_Upf1"/>
</dbReference>
<comment type="caution">
    <text evidence="2">The sequence shown here is derived from an EMBL/GenBank/DDBJ whole genome shotgun (WGS) entry which is preliminary data.</text>
</comment>
<dbReference type="InterPro" id="IPR027417">
    <property type="entry name" value="P-loop_NTPase"/>
</dbReference>
<name>A0A177AQ37_9BILA</name>
<organism evidence="2 3">
    <name type="scientific">Intoshia linei</name>
    <dbReference type="NCBI Taxonomy" id="1819745"/>
    <lineage>
        <taxon>Eukaryota</taxon>
        <taxon>Metazoa</taxon>
        <taxon>Spiralia</taxon>
        <taxon>Lophotrochozoa</taxon>
        <taxon>Mesozoa</taxon>
        <taxon>Orthonectida</taxon>
        <taxon>Rhopaluridae</taxon>
        <taxon>Intoshia</taxon>
    </lineage>
</organism>
<dbReference type="GO" id="GO:0016604">
    <property type="term" value="C:nuclear body"/>
    <property type="evidence" value="ECO:0007669"/>
    <property type="project" value="TreeGrafter"/>
</dbReference>
<dbReference type="Pfam" id="PF13087">
    <property type="entry name" value="AAA_12"/>
    <property type="match status" value="1"/>
</dbReference>
<dbReference type="PANTHER" id="PTHR10887">
    <property type="entry name" value="DNA2/NAM7 HELICASE FAMILY"/>
    <property type="match status" value="1"/>
</dbReference>
<evidence type="ECO:0000313" key="3">
    <source>
        <dbReference type="Proteomes" id="UP000078046"/>
    </source>
</evidence>
<protein>
    <recommendedName>
        <fullName evidence="1">DNA2/NAM7 helicase-like C-terminal domain-containing protein</fullName>
    </recommendedName>
</protein>
<dbReference type="PANTHER" id="PTHR10887:SF495">
    <property type="entry name" value="HELICASE SENATAXIN ISOFORM X1-RELATED"/>
    <property type="match status" value="1"/>
</dbReference>
<dbReference type="EMBL" id="LWCA01002135">
    <property type="protein sequence ID" value="OAF64098.1"/>
    <property type="molecule type" value="Genomic_DNA"/>
</dbReference>
<dbReference type="Proteomes" id="UP000078046">
    <property type="component" value="Unassembled WGS sequence"/>
</dbReference>
<dbReference type="InterPro" id="IPR041679">
    <property type="entry name" value="DNA2/NAM7-like_C"/>
</dbReference>
<dbReference type="SUPFAM" id="SSF52540">
    <property type="entry name" value="P-loop containing nucleoside triphosphate hydrolases"/>
    <property type="match status" value="1"/>
</dbReference>
<reference evidence="2 3" key="1">
    <citation type="submission" date="2016-04" db="EMBL/GenBank/DDBJ databases">
        <title>The genome of Intoshia linei affirms orthonectids as highly simplified spiralians.</title>
        <authorList>
            <person name="Mikhailov K.V."/>
            <person name="Slusarev G.S."/>
            <person name="Nikitin M.A."/>
            <person name="Logacheva M.D."/>
            <person name="Penin A."/>
            <person name="Aleoshin V."/>
            <person name="Panchin Y.V."/>
        </authorList>
    </citation>
    <scope>NUCLEOTIDE SEQUENCE [LARGE SCALE GENOMIC DNA]</scope>
    <source>
        <strain evidence="2">Intl2013</strain>
        <tissue evidence="2">Whole animal</tissue>
    </source>
</reference>
<dbReference type="CDD" id="cd18808">
    <property type="entry name" value="SF1_C_Upf1"/>
    <property type="match status" value="1"/>
</dbReference>
<dbReference type="InterPro" id="IPR045055">
    <property type="entry name" value="DNA2/NAM7-like"/>
</dbReference>
<accession>A0A177AQ37</accession>